<dbReference type="GO" id="GO:0016787">
    <property type="term" value="F:hydrolase activity"/>
    <property type="evidence" value="ECO:0007669"/>
    <property type="project" value="UniProtKB-KW"/>
</dbReference>
<dbReference type="InterPro" id="IPR051316">
    <property type="entry name" value="Zinc-reg_GTPase_activator"/>
</dbReference>
<dbReference type="Gene3D" id="3.40.50.300">
    <property type="entry name" value="P-loop containing nucleotide triphosphate hydrolases"/>
    <property type="match status" value="1"/>
</dbReference>
<keyword evidence="9" id="KW-1185">Reference proteome</keyword>
<comment type="similarity">
    <text evidence="4">Belongs to the SIMIBI class G3E GTPase family. ZNG1 subfamily.</text>
</comment>
<evidence type="ECO:0000256" key="2">
    <source>
        <dbReference type="ARBA" id="ARBA00022801"/>
    </source>
</evidence>
<evidence type="ECO:0000256" key="1">
    <source>
        <dbReference type="ARBA" id="ARBA00022741"/>
    </source>
</evidence>
<dbReference type="GO" id="GO:0000166">
    <property type="term" value="F:nucleotide binding"/>
    <property type="evidence" value="ECO:0007669"/>
    <property type="project" value="UniProtKB-KW"/>
</dbReference>
<evidence type="ECO:0000256" key="3">
    <source>
        <dbReference type="ARBA" id="ARBA00023186"/>
    </source>
</evidence>
<dbReference type="Pfam" id="PF02492">
    <property type="entry name" value="cobW"/>
    <property type="match status" value="1"/>
</dbReference>
<keyword evidence="3" id="KW-0143">Chaperone</keyword>
<proteinExistence type="inferred from homology"/>
<dbReference type="AlphaFoldDB" id="A0A545TUK9"/>
<keyword evidence="2" id="KW-0378">Hydrolase</keyword>
<evidence type="ECO:0000313" key="9">
    <source>
        <dbReference type="Proteomes" id="UP000315252"/>
    </source>
</evidence>
<dbReference type="PANTHER" id="PTHR13748">
    <property type="entry name" value="COBW-RELATED"/>
    <property type="match status" value="1"/>
</dbReference>
<dbReference type="Pfam" id="PF07683">
    <property type="entry name" value="CobW_C"/>
    <property type="match status" value="1"/>
</dbReference>
<sequence length="324" mass="34946">MPEAAARVPLITIGGFLGAGKTTLVNQILGQAGGQRIVVFVNDFGAINIDYDLVQTRDADRISLKNGCVCCSLNDDFVESVVGFVKQTESPDAIVVEASGIADPRALDSSLAMLETAGMVRSDAKLYVLDAANFQDLEFDDAETIIDHAAVNDIVLMNKSDLVQPEARRKINDLLAEAAPYSQVVETVNCDIAIDMVFGAAPVSSKITKSSGNELQTPQHAKTYQSWSCEFDGLLDREKFEVFAMSLPGKCLRAKGILRFSDAPEEPQLFNLVGYRATVEPKPRTEASALIRFVVIGLAETFDAATLEASFAQVVSEKRNGASD</sequence>
<feature type="domain" description="CobW C-terminal" evidence="7">
    <location>
        <begin position="224"/>
        <end position="315"/>
    </location>
</feature>
<dbReference type="InterPro" id="IPR027417">
    <property type="entry name" value="P-loop_NTPase"/>
</dbReference>
<evidence type="ECO:0000256" key="4">
    <source>
        <dbReference type="ARBA" id="ARBA00034320"/>
    </source>
</evidence>
<dbReference type="OrthoDB" id="9808822at2"/>
<evidence type="ECO:0000256" key="6">
    <source>
        <dbReference type="ARBA" id="ARBA00049117"/>
    </source>
</evidence>
<dbReference type="InterPro" id="IPR003495">
    <property type="entry name" value="CobW/HypB/UreG_nucleotide-bd"/>
</dbReference>
<evidence type="ECO:0000313" key="8">
    <source>
        <dbReference type="EMBL" id="TQV80905.1"/>
    </source>
</evidence>
<accession>A0A545TUK9</accession>
<name>A0A545TUK9_9PROT</name>
<evidence type="ECO:0000256" key="5">
    <source>
        <dbReference type="ARBA" id="ARBA00045658"/>
    </source>
</evidence>
<comment type="caution">
    <text evidence="8">The sequence shown here is derived from an EMBL/GenBank/DDBJ whole genome shotgun (WGS) entry which is preliminary data.</text>
</comment>
<organism evidence="8 9">
    <name type="scientific">Denitrobaculum tricleocarpae</name>
    <dbReference type="NCBI Taxonomy" id="2591009"/>
    <lineage>
        <taxon>Bacteria</taxon>
        <taxon>Pseudomonadati</taxon>
        <taxon>Pseudomonadota</taxon>
        <taxon>Alphaproteobacteria</taxon>
        <taxon>Rhodospirillales</taxon>
        <taxon>Rhodospirillaceae</taxon>
        <taxon>Denitrobaculum</taxon>
    </lineage>
</organism>
<dbReference type="SUPFAM" id="SSF52540">
    <property type="entry name" value="P-loop containing nucleoside triphosphate hydrolases"/>
    <property type="match status" value="1"/>
</dbReference>
<dbReference type="SMART" id="SM00833">
    <property type="entry name" value="CobW_C"/>
    <property type="match status" value="1"/>
</dbReference>
<dbReference type="RefSeq" id="WP_142896619.1">
    <property type="nucleotide sequence ID" value="NZ_ML660054.1"/>
</dbReference>
<comment type="function">
    <text evidence="5">Zinc chaperone that directly transfers zinc cofactor to target proteins, thereby activating them. Zinc is transferred from the CXCC motif in the GTPase domain to the zinc binding site in target proteins in a process requiring GTP hydrolysis.</text>
</comment>
<keyword evidence="1" id="KW-0547">Nucleotide-binding</keyword>
<dbReference type="SUPFAM" id="SSF90002">
    <property type="entry name" value="Hypothetical protein YjiA, C-terminal domain"/>
    <property type="match status" value="1"/>
</dbReference>
<comment type="catalytic activity">
    <reaction evidence="6">
        <text>GTP + H2O = GDP + phosphate + H(+)</text>
        <dbReference type="Rhea" id="RHEA:19669"/>
        <dbReference type="ChEBI" id="CHEBI:15377"/>
        <dbReference type="ChEBI" id="CHEBI:15378"/>
        <dbReference type="ChEBI" id="CHEBI:37565"/>
        <dbReference type="ChEBI" id="CHEBI:43474"/>
        <dbReference type="ChEBI" id="CHEBI:58189"/>
    </reaction>
    <physiologicalReaction direction="left-to-right" evidence="6">
        <dbReference type="Rhea" id="RHEA:19670"/>
    </physiologicalReaction>
</comment>
<dbReference type="InterPro" id="IPR011629">
    <property type="entry name" value="CobW-like_C"/>
</dbReference>
<dbReference type="InterPro" id="IPR036627">
    <property type="entry name" value="CobW-likC_sf"/>
</dbReference>
<dbReference type="CDD" id="cd03112">
    <property type="entry name" value="CobW-like"/>
    <property type="match status" value="1"/>
</dbReference>
<reference evidence="8 9" key="1">
    <citation type="submission" date="2019-06" db="EMBL/GenBank/DDBJ databases">
        <title>Whole genome sequence for Rhodospirillaceae sp. R148.</title>
        <authorList>
            <person name="Wang G."/>
        </authorList>
    </citation>
    <scope>NUCLEOTIDE SEQUENCE [LARGE SCALE GENOMIC DNA]</scope>
    <source>
        <strain evidence="8 9">R148</strain>
    </source>
</reference>
<protein>
    <submittedName>
        <fullName evidence="8">GTP-binding protein</fullName>
    </submittedName>
</protein>
<dbReference type="Proteomes" id="UP000315252">
    <property type="component" value="Unassembled WGS sequence"/>
</dbReference>
<evidence type="ECO:0000259" key="7">
    <source>
        <dbReference type="SMART" id="SM00833"/>
    </source>
</evidence>
<dbReference type="EMBL" id="VHSH01000003">
    <property type="protein sequence ID" value="TQV80905.1"/>
    <property type="molecule type" value="Genomic_DNA"/>
</dbReference>
<dbReference type="Gene3D" id="3.30.1220.10">
    <property type="entry name" value="CobW-like, C-terminal domain"/>
    <property type="match status" value="1"/>
</dbReference>
<gene>
    <name evidence="8" type="ORF">FKG95_12220</name>
</gene>